<feature type="region of interest" description="Disordered" evidence="1">
    <location>
        <begin position="47"/>
        <end position="93"/>
    </location>
</feature>
<dbReference type="Proteomes" id="UP000799778">
    <property type="component" value="Unassembled WGS sequence"/>
</dbReference>
<dbReference type="RefSeq" id="XP_033384190.1">
    <property type="nucleotide sequence ID" value="XM_033531956.1"/>
</dbReference>
<gene>
    <name evidence="2" type="ORF">BU24DRAFT_462071</name>
</gene>
<dbReference type="OrthoDB" id="5373857at2759"/>
<protein>
    <submittedName>
        <fullName evidence="2">Uncharacterized protein</fullName>
    </submittedName>
</protein>
<dbReference type="GeneID" id="54289353"/>
<keyword evidence="3" id="KW-1185">Reference proteome</keyword>
<dbReference type="EMBL" id="ML978069">
    <property type="protein sequence ID" value="KAF2015851.1"/>
    <property type="molecule type" value="Genomic_DNA"/>
</dbReference>
<accession>A0A6A5XSX3</accession>
<sequence>MPGPNIPKILMAGGAVGFSYYLVMRQYWFPNPYKTQGIQNVEDRFTAAGGAGSHTPGVATKLGDADTTSRQDGGSKGAGTKSFQEKVGDQTNW</sequence>
<evidence type="ECO:0000256" key="1">
    <source>
        <dbReference type="SAM" id="MobiDB-lite"/>
    </source>
</evidence>
<dbReference type="AlphaFoldDB" id="A0A6A5XSX3"/>
<evidence type="ECO:0000313" key="3">
    <source>
        <dbReference type="Proteomes" id="UP000799778"/>
    </source>
</evidence>
<feature type="compositionally biased region" description="Basic and acidic residues" evidence="1">
    <location>
        <begin position="83"/>
        <end position="93"/>
    </location>
</feature>
<reference evidence="2" key="1">
    <citation type="journal article" date="2020" name="Stud. Mycol.">
        <title>101 Dothideomycetes genomes: a test case for predicting lifestyles and emergence of pathogens.</title>
        <authorList>
            <person name="Haridas S."/>
            <person name="Albert R."/>
            <person name="Binder M."/>
            <person name="Bloem J."/>
            <person name="Labutti K."/>
            <person name="Salamov A."/>
            <person name="Andreopoulos B."/>
            <person name="Baker S."/>
            <person name="Barry K."/>
            <person name="Bills G."/>
            <person name="Bluhm B."/>
            <person name="Cannon C."/>
            <person name="Castanera R."/>
            <person name="Culley D."/>
            <person name="Daum C."/>
            <person name="Ezra D."/>
            <person name="Gonzalez J."/>
            <person name="Henrissat B."/>
            <person name="Kuo A."/>
            <person name="Liang C."/>
            <person name="Lipzen A."/>
            <person name="Lutzoni F."/>
            <person name="Magnuson J."/>
            <person name="Mondo S."/>
            <person name="Nolan M."/>
            <person name="Ohm R."/>
            <person name="Pangilinan J."/>
            <person name="Park H.-J."/>
            <person name="Ramirez L."/>
            <person name="Alfaro M."/>
            <person name="Sun H."/>
            <person name="Tritt A."/>
            <person name="Yoshinaga Y."/>
            <person name="Zwiers L.-H."/>
            <person name="Turgeon B."/>
            <person name="Goodwin S."/>
            <person name="Spatafora J."/>
            <person name="Crous P."/>
            <person name="Grigoriev I."/>
        </authorList>
    </citation>
    <scope>NUCLEOTIDE SEQUENCE</scope>
    <source>
        <strain evidence="2">CBS 175.79</strain>
    </source>
</reference>
<evidence type="ECO:0000313" key="2">
    <source>
        <dbReference type="EMBL" id="KAF2015851.1"/>
    </source>
</evidence>
<name>A0A6A5XSX3_9PLEO</name>
<proteinExistence type="predicted"/>
<organism evidence="2 3">
    <name type="scientific">Aaosphaeria arxii CBS 175.79</name>
    <dbReference type="NCBI Taxonomy" id="1450172"/>
    <lineage>
        <taxon>Eukaryota</taxon>
        <taxon>Fungi</taxon>
        <taxon>Dikarya</taxon>
        <taxon>Ascomycota</taxon>
        <taxon>Pezizomycotina</taxon>
        <taxon>Dothideomycetes</taxon>
        <taxon>Pleosporomycetidae</taxon>
        <taxon>Pleosporales</taxon>
        <taxon>Pleosporales incertae sedis</taxon>
        <taxon>Aaosphaeria</taxon>
    </lineage>
</organism>